<sequence length="590" mass="65665">MKLIRLYIIMLKLTVLEGNLFRNTETFTEMDPFVEIQKLNAKGEVTETFRTSTVQEGGKKPKWNNETLIIPFSCFQEPLLISCYDEDYLANDLVGSLKTNVRELCQGMRDFKGWIYLKYEDENSGCIMIDARVIEPPVGQAEQLKLNLLSGATAVSGLSGVNGQNSRRQSPHPPKAKFTEDANPDTSLQFEYSKVIMDAGLEQLRGDKDLDLSHVDSKYNRKREGILIEADKLLGSTSKLGKLIKHEQKKAFREQPEFQPQLLEGAPNIKTRNKSKNSKERIPSPKQHWSSLGPQTLRITVIEANLYRSTDIFGKMDPFIQIKYGGKTLSTSIHKKGGKLPVWNETMEFAIISTLDEISIHCIDKDLLVDDMVGETHLKIQELLDIQHTRNRGQLVTLHYKGKLAGELSIDATLCSAQQRNQAIVGQLENKKRKASPTFEEEFGPNAHVPTSILNPTPTYSRNSGAGLQSHQTDGHFLNQSIRNSMLFPVESKQTSDIKTRKSGLGSIGLAIATSQISNLFARKNSASSTHNNKVPSAGTGSAKVSEGGASPPIVVIPPGEDWKMSRGGGMFFNERASGIQIKIDKMDEY</sequence>
<feature type="compositionally biased region" description="Polar residues" evidence="1">
    <location>
        <begin position="159"/>
        <end position="168"/>
    </location>
</feature>
<dbReference type="InterPro" id="IPR000008">
    <property type="entry name" value="C2_dom"/>
</dbReference>
<dbReference type="PANTHER" id="PTHR47052">
    <property type="entry name" value="CONSERVED SERINE PROLINE-RICH PROTEIN (AFU_ORTHOLOGUE AFUA_2G01790)"/>
    <property type="match status" value="1"/>
</dbReference>
<name>A0A8J8T3K1_HALGN</name>
<dbReference type="PROSITE" id="PS50004">
    <property type="entry name" value="C2"/>
    <property type="match status" value="2"/>
</dbReference>
<reference evidence="4" key="1">
    <citation type="submission" date="2019-06" db="EMBL/GenBank/DDBJ databases">
        <authorList>
            <person name="Zheng W."/>
        </authorList>
    </citation>
    <scope>NUCLEOTIDE SEQUENCE</scope>
    <source>
        <strain evidence="4">QDHG01</strain>
    </source>
</reference>
<feature type="chain" id="PRO_5035178003" description="C2 domain-containing protein" evidence="2">
    <location>
        <begin position="19"/>
        <end position="590"/>
    </location>
</feature>
<feature type="region of interest" description="Disordered" evidence="1">
    <location>
        <begin position="527"/>
        <end position="561"/>
    </location>
</feature>
<dbReference type="AlphaFoldDB" id="A0A8J8T3K1"/>
<dbReference type="InterPro" id="IPR052981">
    <property type="entry name" value="Ingression_C2_domain"/>
</dbReference>
<dbReference type="SMART" id="SM00239">
    <property type="entry name" value="C2"/>
    <property type="match status" value="2"/>
</dbReference>
<keyword evidence="2" id="KW-0732">Signal</keyword>
<protein>
    <recommendedName>
        <fullName evidence="3">C2 domain-containing protein</fullName>
    </recommendedName>
</protein>
<feature type="domain" description="C2" evidence="3">
    <location>
        <begin position="1"/>
        <end position="115"/>
    </location>
</feature>
<dbReference type="Pfam" id="PF00168">
    <property type="entry name" value="C2"/>
    <property type="match status" value="2"/>
</dbReference>
<dbReference type="CDD" id="cd00030">
    <property type="entry name" value="C2"/>
    <property type="match status" value="2"/>
</dbReference>
<dbReference type="PANTHER" id="PTHR47052:SF3">
    <property type="entry name" value="INGRESSION PROTEIN 1"/>
    <property type="match status" value="1"/>
</dbReference>
<proteinExistence type="predicted"/>
<feature type="region of interest" description="Disordered" evidence="1">
    <location>
        <begin position="257"/>
        <end position="291"/>
    </location>
</feature>
<organism evidence="4 5">
    <name type="scientific">Halteria grandinella</name>
    <dbReference type="NCBI Taxonomy" id="5974"/>
    <lineage>
        <taxon>Eukaryota</taxon>
        <taxon>Sar</taxon>
        <taxon>Alveolata</taxon>
        <taxon>Ciliophora</taxon>
        <taxon>Intramacronucleata</taxon>
        <taxon>Spirotrichea</taxon>
        <taxon>Stichotrichia</taxon>
        <taxon>Sporadotrichida</taxon>
        <taxon>Halteriidae</taxon>
        <taxon>Halteria</taxon>
    </lineage>
</organism>
<feature type="domain" description="C2" evidence="3">
    <location>
        <begin position="278"/>
        <end position="393"/>
    </location>
</feature>
<feature type="signal peptide" evidence="2">
    <location>
        <begin position="1"/>
        <end position="18"/>
    </location>
</feature>
<dbReference type="InterPro" id="IPR035892">
    <property type="entry name" value="C2_domain_sf"/>
</dbReference>
<dbReference type="EMBL" id="RRYP01006834">
    <property type="protein sequence ID" value="TNV80929.1"/>
    <property type="molecule type" value="Genomic_DNA"/>
</dbReference>
<evidence type="ECO:0000259" key="3">
    <source>
        <dbReference type="PROSITE" id="PS50004"/>
    </source>
</evidence>
<evidence type="ECO:0000256" key="2">
    <source>
        <dbReference type="SAM" id="SignalP"/>
    </source>
</evidence>
<evidence type="ECO:0000256" key="1">
    <source>
        <dbReference type="SAM" id="MobiDB-lite"/>
    </source>
</evidence>
<dbReference type="SUPFAM" id="SSF49562">
    <property type="entry name" value="C2 domain (Calcium/lipid-binding domain, CaLB)"/>
    <property type="match status" value="2"/>
</dbReference>
<dbReference type="OrthoDB" id="447506at2759"/>
<evidence type="ECO:0000313" key="5">
    <source>
        <dbReference type="Proteomes" id="UP000785679"/>
    </source>
</evidence>
<dbReference type="Gene3D" id="2.60.40.150">
    <property type="entry name" value="C2 domain"/>
    <property type="match status" value="2"/>
</dbReference>
<gene>
    <name evidence="4" type="ORF">FGO68_gene15261</name>
</gene>
<comment type="caution">
    <text evidence="4">The sequence shown here is derived from an EMBL/GenBank/DDBJ whole genome shotgun (WGS) entry which is preliminary data.</text>
</comment>
<keyword evidence="5" id="KW-1185">Reference proteome</keyword>
<feature type="region of interest" description="Disordered" evidence="1">
    <location>
        <begin position="159"/>
        <end position="183"/>
    </location>
</feature>
<accession>A0A8J8T3K1</accession>
<evidence type="ECO:0000313" key="4">
    <source>
        <dbReference type="EMBL" id="TNV80929.1"/>
    </source>
</evidence>
<dbReference type="Proteomes" id="UP000785679">
    <property type="component" value="Unassembled WGS sequence"/>
</dbReference>